<accession>A0A8J6PTE5</accession>
<dbReference type="PANTHER" id="PTHR18964:SF149">
    <property type="entry name" value="BIFUNCTIONAL UDP-N-ACETYLGLUCOSAMINE 2-EPIMERASE_N-ACETYLMANNOSAMINE KINASE"/>
    <property type="match status" value="1"/>
</dbReference>
<dbReference type="Pfam" id="PF13671">
    <property type="entry name" value="AAA_33"/>
    <property type="match status" value="1"/>
</dbReference>
<dbReference type="InterPro" id="IPR027417">
    <property type="entry name" value="P-loop_NTPase"/>
</dbReference>
<evidence type="ECO:0000256" key="1">
    <source>
        <dbReference type="ARBA" id="ARBA00006479"/>
    </source>
</evidence>
<comment type="caution">
    <text evidence="2">The sequence shown here is derived from an EMBL/GenBank/DDBJ whole genome shotgun (WGS) entry which is preliminary data.</text>
</comment>
<dbReference type="AlphaFoldDB" id="A0A8J6PTE5"/>
<keyword evidence="3" id="KW-1185">Reference proteome</keyword>
<dbReference type="PROSITE" id="PS01125">
    <property type="entry name" value="ROK"/>
    <property type="match status" value="1"/>
</dbReference>
<comment type="similarity">
    <text evidence="1">Belongs to the ROK (NagC/XylR) family.</text>
</comment>
<dbReference type="Gene3D" id="3.30.420.40">
    <property type="match status" value="2"/>
</dbReference>
<dbReference type="SUPFAM" id="SSF53067">
    <property type="entry name" value="Actin-like ATPase domain"/>
    <property type="match status" value="1"/>
</dbReference>
<dbReference type="SUPFAM" id="SSF52540">
    <property type="entry name" value="P-loop containing nucleoside triphosphate hydrolases"/>
    <property type="match status" value="1"/>
</dbReference>
<proteinExistence type="inferred from homology"/>
<evidence type="ECO:0000313" key="3">
    <source>
        <dbReference type="Proteomes" id="UP000643405"/>
    </source>
</evidence>
<dbReference type="PANTHER" id="PTHR18964">
    <property type="entry name" value="ROK (REPRESSOR, ORF, KINASE) FAMILY"/>
    <property type="match status" value="1"/>
</dbReference>
<protein>
    <submittedName>
        <fullName evidence="2">ROK family protein</fullName>
    </submittedName>
</protein>
<evidence type="ECO:0000313" key="2">
    <source>
        <dbReference type="EMBL" id="MBD0415049.1"/>
    </source>
</evidence>
<dbReference type="InterPro" id="IPR043129">
    <property type="entry name" value="ATPase_NBD"/>
</dbReference>
<dbReference type="InterPro" id="IPR049874">
    <property type="entry name" value="ROK_cs"/>
</dbReference>
<gene>
    <name evidence="2" type="ORF">ICI42_10325</name>
</gene>
<organism evidence="2 3">
    <name type="scientific">Oryzicola mucosus</name>
    <dbReference type="NCBI Taxonomy" id="2767425"/>
    <lineage>
        <taxon>Bacteria</taxon>
        <taxon>Pseudomonadati</taxon>
        <taxon>Pseudomonadota</taxon>
        <taxon>Alphaproteobacteria</taxon>
        <taxon>Hyphomicrobiales</taxon>
        <taxon>Phyllobacteriaceae</taxon>
        <taxon>Oryzicola</taxon>
    </lineage>
</organism>
<sequence>MQPMAVSVDIGGTNLRAARVGSDGAILARARASSSSDPQDVLERLMSLIAEVDHPDVAAIGIGVPGRVDFAAQTMVSGGYVDLSKVPLASTLATRFARSVTIDNDATMALLGEVACGAARGVKNVVMLTIGTGIGGAILDKGAVLRGRMSAGQLGHIVVDPNGLQCLCGRRGCVETMSSGTALRRHIKEAGWPDDTTARILLDKSVAGDVQARAVLEAWAGPLRQALDSLVAAFDPELIVLGGGLGREAAEALKLIPVSTGWYRCDVAGAELGDDAGVIGAGLAALDALRPGKRLVMVNGVPASGKSTVAKRLSAETGWPLFALDTVKNPFLAEIGTVDRPFNRVLGRASYKAIFALIEEAPANGTFIVDAWFGFQPKDMLEVLIAESGIAEVIEIWCHADPDAVAARYRRRAKRRLPGHPGAEYADELRELATRAEPMRIGPVLDVDTEWPLDMARVHAFVSGAAG</sequence>
<reference evidence="2" key="1">
    <citation type="submission" date="2020-09" db="EMBL/GenBank/DDBJ databases">
        <title>Genome seq and assembly of Tianweitania sp.</title>
        <authorList>
            <person name="Chhetri G."/>
        </authorList>
    </citation>
    <scope>NUCLEOTIDE SEQUENCE</scope>
    <source>
        <strain evidence="2">Rool2</strain>
    </source>
</reference>
<name>A0A8J6PTE5_9HYPH</name>
<dbReference type="Proteomes" id="UP000643405">
    <property type="component" value="Unassembled WGS sequence"/>
</dbReference>
<dbReference type="RefSeq" id="WP_188164503.1">
    <property type="nucleotide sequence ID" value="NZ_JACVVX010000003.1"/>
</dbReference>
<dbReference type="Gene3D" id="3.40.50.300">
    <property type="entry name" value="P-loop containing nucleotide triphosphate hydrolases"/>
    <property type="match status" value="1"/>
</dbReference>
<dbReference type="Pfam" id="PF00480">
    <property type="entry name" value="ROK"/>
    <property type="match status" value="1"/>
</dbReference>
<dbReference type="InterPro" id="IPR000600">
    <property type="entry name" value="ROK"/>
</dbReference>
<dbReference type="EMBL" id="JACVVX010000003">
    <property type="protein sequence ID" value="MBD0415049.1"/>
    <property type="molecule type" value="Genomic_DNA"/>
</dbReference>